<feature type="chain" id="PRO_5036495136" description="Secreted protein" evidence="2">
    <location>
        <begin position="32"/>
        <end position="163"/>
    </location>
</feature>
<organism evidence="3 4">
    <name type="scientific">Trichonephila clavata</name>
    <name type="common">Joro spider</name>
    <name type="synonym">Nephila clavata</name>
    <dbReference type="NCBI Taxonomy" id="2740835"/>
    <lineage>
        <taxon>Eukaryota</taxon>
        <taxon>Metazoa</taxon>
        <taxon>Ecdysozoa</taxon>
        <taxon>Arthropoda</taxon>
        <taxon>Chelicerata</taxon>
        <taxon>Arachnida</taxon>
        <taxon>Araneae</taxon>
        <taxon>Araneomorphae</taxon>
        <taxon>Entelegynae</taxon>
        <taxon>Araneoidea</taxon>
        <taxon>Nephilidae</taxon>
        <taxon>Trichonephila</taxon>
    </lineage>
</organism>
<accession>A0A8X6GBB8</accession>
<dbReference type="AlphaFoldDB" id="A0A8X6GBB8"/>
<feature type="compositionally biased region" description="Basic residues" evidence="1">
    <location>
        <begin position="154"/>
        <end position="163"/>
    </location>
</feature>
<evidence type="ECO:0000256" key="2">
    <source>
        <dbReference type="SAM" id="SignalP"/>
    </source>
</evidence>
<gene>
    <name evidence="3" type="primary">AVEN_167069_1</name>
    <name evidence="3" type="ORF">TNCT_551301</name>
</gene>
<feature type="signal peptide" evidence="2">
    <location>
        <begin position="1"/>
        <end position="31"/>
    </location>
</feature>
<sequence length="163" mass="18647">MFSVTVRVKEYITVLITWVLIAPCMLGHTESNDPILKYICSIEIGEAFLTDLMQCNAVLNTKFRLALTTCIPTSTPTEAENTREIICSSPEKWTKMMDCVNKHLIEQQDDKDPEEVSPSILYRECVSVLMQEAEYSLQTGDPFLEDSSDSGNRTKNRRRKFKQ</sequence>
<dbReference type="EMBL" id="BMAO01035035">
    <property type="protein sequence ID" value="GFR00737.1"/>
    <property type="molecule type" value="Genomic_DNA"/>
</dbReference>
<evidence type="ECO:0000313" key="4">
    <source>
        <dbReference type="Proteomes" id="UP000887116"/>
    </source>
</evidence>
<evidence type="ECO:0000256" key="1">
    <source>
        <dbReference type="SAM" id="MobiDB-lite"/>
    </source>
</evidence>
<dbReference type="OrthoDB" id="6421168at2759"/>
<dbReference type="Proteomes" id="UP000887116">
    <property type="component" value="Unassembled WGS sequence"/>
</dbReference>
<evidence type="ECO:0008006" key="5">
    <source>
        <dbReference type="Google" id="ProtNLM"/>
    </source>
</evidence>
<feature type="region of interest" description="Disordered" evidence="1">
    <location>
        <begin position="140"/>
        <end position="163"/>
    </location>
</feature>
<name>A0A8X6GBB8_TRICU</name>
<comment type="caution">
    <text evidence="3">The sequence shown here is derived from an EMBL/GenBank/DDBJ whole genome shotgun (WGS) entry which is preliminary data.</text>
</comment>
<proteinExistence type="predicted"/>
<protein>
    <recommendedName>
        <fullName evidence="5">Secreted protein</fullName>
    </recommendedName>
</protein>
<keyword evidence="2" id="KW-0732">Signal</keyword>
<keyword evidence="4" id="KW-1185">Reference proteome</keyword>
<evidence type="ECO:0000313" key="3">
    <source>
        <dbReference type="EMBL" id="GFR00737.1"/>
    </source>
</evidence>
<reference evidence="3" key="1">
    <citation type="submission" date="2020-07" db="EMBL/GenBank/DDBJ databases">
        <title>Multicomponent nature underlies the extraordinary mechanical properties of spider dragline silk.</title>
        <authorList>
            <person name="Kono N."/>
            <person name="Nakamura H."/>
            <person name="Mori M."/>
            <person name="Yoshida Y."/>
            <person name="Ohtoshi R."/>
            <person name="Malay A.D."/>
            <person name="Moran D.A.P."/>
            <person name="Tomita M."/>
            <person name="Numata K."/>
            <person name="Arakawa K."/>
        </authorList>
    </citation>
    <scope>NUCLEOTIDE SEQUENCE</scope>
</reference>